<dbReference type="EMBL" id="JAGGLL010000017">
    <property type="protein sequence ID" value="MBP2022568.1"/>
    <property type="molecule type" value="Genomic_DNA"/>
</dbReference>
<feature type="transmembrane region" description="Helical" evidence="1">
    <location>
        <begin position="17"/>
        <end position="39"/>
    </location>
</feature>
<keyword evidence="1" id="KW-0472">Membrane</keyword>
<dbReference type="Proteomes" id="UP001519308">
    <property type="component" value="Unassembled WGS sequence"/>
</dbReference>
<keyword evidence="3" id="KW-1185">Reference proteome</keyword>
<evidence type="ECO:0000313" key="2">
    <source>
        <dbReference type="EMBL" id="MBP2022568.1"/>
    </source>
</evidence>
<evidence type="ECO:0000313" key="3">
    <source>
        <dbReference type="Proteomes" id="UP001519308"/>
    </source>
</evidence>
<dbReference type="Pfam" id="PF05656">
    <property type="entry name" value="DUF805"/>
    <property type="match status" value="1"/>
</dbReference>
<feature type="transmembrane region" description="Helical" evidence="1">
    <location>
        <begin position="84"/>
        <end position="106"/>
    </location>
</feature>
<gene>
    <name evidence="2" type="ORF">J2Z44_002389</name>
</gene>
<organism evidence="2 3">
    <name type="scientific">Clostridium punense</name>
    <dbReference type="NCBI Taxonomy" id="1054297"/>
    <lineage>
        <taxon>Bacteria</taxon>
        <taxon>Bacillati</taxon>
        <taxon>Bacillota</taxon>
        <taxon>Clostridia</taxon>
        <taxon>Eubacteriales</taxon>
        <taxon>Clostridiaceae</taxon>
        <taxon>Clostridium</taxon>
    </lineage>
</organism>
<proteinExistence type="predicted"/>
<keyword evidence="1" id="KW-1133">Transmembrane helix</keyword>
<keyword evidence="1" id="KW-0812">Transmembrane</keyword>
<feature type="transmembrane region" description="Helical" evidence="1">
    <location>
        <begin position="51"/>
        <end position="72"/>
    </location>
</feature>
<evidence type="ECO:0000256" key="1">
    <source>
        <dbReference type="SAM" id="Phobius"/>
    </source>
</evidence>
<accession>A0ABS4K456</accession>
<sequence>MEFSLFLLEGRVGRRKYGTFILCFLGGFLLLNLIFNLGINIVSNINYDSIGVFLLAGKFTLKILLNILLVLISYKRFLDINYNGFYSIICAIPYIQIPAILLLLFLKGSSEENKRNSNLLKRDIKKQEEIATDIYDK</sequence>
<reference evidence="2 3" key="1">
    <citation type="submission" date="2021-03" db="EMBL/GenBank/DDBJ databases">
        <title>Genomic Encyclopedia of Type Strains, Phase IV (KMG-IV): sequencing the most valuable type-strain genomes for metagenomic binning, comparative biology and taxonomic classification.</title>
        <authorList>
            <person name="Goeker M."/>
        </authorList>
    </citation>
    <scope>NUCLEOTIDE SEQUENCE [LARGE SCALE GENOMIC DNA]</scope>
    <source>
        <strain evidence="2 3">DSM 28650</strain>
    </source>
</reference>
<protein>
    <submittedName>
        <fullName evidence="2">Uncharacterized membrane protein YhaH (DUF805 family)</fullName>
    </submittedName>
</protein>
<dbReference type="RefSeq" id="WP_021283303.1">
    <property type="nucleotide sequence ID" value="NZ_JAGGLL010000017.1"/>
</dbReference>
<name>A0ABS4K456_9CLOT</name>
<comment type="caution">
    <text evidence="2">The sequence shown here is derived from an EMBL/GenBank/DDBJ whole genome shotgun (WGS) entry which is preliminary data.</text>
</comment>
<dbReference type="InterPro" id="IPR008523">
    <property type="entry name" value="DUF805"/>
</dbReference>